<dbReference type="SUPFAM" id="SSF51445">
    <property type="entry name" value="(Trans)glycosidases"/>
    <property type="match status" value="1"/>
</dbReference>
<protein>
    <recommendedName>
        <fullName evidence="8">GH18 domain-containing protein</fullName>
    </recommendedName>
</protein>
<sequence length="373" mass="41113">MAGLNSMRFLSVFVLYAIAMTCVTASPPVKGAYWPSWAESFPPSAIDTSLFTHVYYAFASPNNVTFKFDISNSTGISLLDFTSTLHRKKPSLKALLSIGGGGNDPQLFARMASKASTRGSFIKSTVEVARKYGFDGLDLDWEFPESPKEMEDWGHLLQEWRAEVKKEAKLKGRAPLLITAATYFSVDFFAYGDYRKYPAGSAGKNLDLINLMCYDYRGSWNTSATGAQAALFDPNSNISTSYGVKSWIKAGVPRSKLVMGLPLYGRTWKLKDPTQHGIGAPAVDVGPGDEGVLLFSQVEAFNKENKATVVYDAQTVSTYSYAGTSWIGYDDTTSTTMKIGFARALGLRGYFFWAVSYDSKWKISRQASKAWSL</sequence>
<evidence type="ECO:0000256" key="7">
    <source>
        <dbReference type="SAM" id="SignalP"/>
    </source>
</evidence>
<dbReference type="GO" id="GO:0005576">
    <property type="term" value="C:extracellular region"/>
    <property type="evidence" value="ECO:0007669"/>
    <property type="project" value="TreeGrafter"/>
</dbReference>
<accession>A0AA39DNY6</accession>
<feature type="chain" id="PRO_5041232843" description="GH18 domain-containing protein" evidence="7">
    <location>
        <begin position="26"/>
        <end position="373"/>
    </location>
</feature>
<evidence type="ECO:0000256" key="6">
    <source>
        <dbReference type="RuleBase" id="RU000489"/>
    </source>
</evidence>
<dbReference type="Pfam" id="PF00704">
    <property type="entry name" value="Glyco_hydro_18"/>
    <property type="match status" value="1"/>
</dbReference>
<organism evidence="9 10">
    <name type="scientific">Vitis rotundifolia</name>
    <name type="common">Muscadine grape</name>
    <dbReference type="NCBI Taxonomy" id="103349"/>
    <lineage>
        <taxon>Eukaryota</taxon>
        <taxon>Viridiplantae</taxon>
        <taxon>Streptophyta</taxon>
        <taxon>Embryophyta</taxon>
        <taxon>Tracheophyta</taxon>
        <taxon>Spermatophyta</taxon>
        <taxon>Magnoliopsida</taxon>
        <taxon>eudicotyledons</taxon>
        <taxon>Gunneridae</taxon>
        <taxon>Pentapetalae</taxon>
        <taxon>rosids</taxon>
        <taxon>Vitales</taxon>
        <taxon>Vitaceae</taxon>
        <taxon>Viteae</taxon>
        <taxon>Vitis</taxon>
    </lineage>
</organism>
<dbReference type="AlphaFoldDB" id="A0AA39DNY6"/>
<dbReference type="InterPro" id="IPR001223">
    <property type="entry name" value="Glyco_hydro18_cat"/>
</dbReference>
<dbReference type="InterPro" id="IPR017853">
    <property type="entry name" value="GH"/>
</dbReference>
<evidence type="ECO:0000256" key="4">
    <source>
        <dbReference type="ARBA" id="ARBA00023180"/>
    </source>
</evidence>
<dbReference type="EMBL" id="JARBHA010000011">
    <property type="protein sequence ID" value="KAJ9688912.1"/>
    <property type="molecule type" value="Genomic_DNA"/>
</dbReference>
<dbReference type="GO" id="GO:0008061">
    <property type="term" value="F:chitin binding"/>
    <property type="evidence" value="ECO:0007669"/>
    <property type="project" value="InterPro"/>
</dbReference>
<dbReference type="FunFam" id="3.10.50.10:FF:000003">
    <property type="entry name" value="Class V chitinase CHIT5b"/>
    <property type="match status" value="1"/>
</dbReference>
<dbReference type="PROSITE" id="PS01095">
    <property type="entry name" value="GH18_1"/>
    <property type="match status" value="1"/>
</dbReference>
<keyword evidence="4" id="KW-0325">Glycoprotein</keyword>
<dbReference type="SUPFAM" id="SSF54556">
    <property type="entry name" value="Chitinase insertion domain"/>
    <property type="match status" value="1"/>
</dbReference>
<proteinExistence type="inferred from homology"/>
<dbReference type="GO" id="GO:0004568">
    <property type="term" value="F:chitinase activity"/>
    <property type="evidence" value="ECO:0007669"/>
    <property type="project" value="TreeGrafter"/>
</dbReference>
<evidence type="ECO:0000256" key="5">
    <source>
        <dbReference type="ARBA" id="ARBA00023295"/>
    </source>
</evidence>
<evidence type="ECO:0000259" key="8">
    <source>
        <dbReference type="PROSITE" id="PS51910"/>
    </source>
</evidence>
<dbReference type="PANTHER" id="PTHR11177:SF396">
    <property type="entry name" value="NOD FACTOR HYDROLASE PROTEIN 1"/>
    <property type="match status" value="1"/>
</dbReference>
<keyword evidence="3 6" id="KW-0378">Hydrolase</keyword>
<dbReference type="Gene3D" id="3.10.50.10">
    <property type="match status" value="1"/>
</dbReference>
<dbReference type="InterPro" id="IPR050314">
    <property type="entry name" value="Glycosyl_Hydrlase_18"/>
</dbReference>
<evidence type="ECO:0000256" key="3">
    <source>
        <dbReference type="ARBA" id="ARBA00022801"/>
    </source>
</evidence>
<dbReference type="InterPro" id="IPR029070">
    <property type="entry name" value="Chitinase_insertion_sf"/>
</dbReference>
<evidence type="ECO:0000256" key="2">
    <source>
        <dbReference type="ARBA" id="ARBA00022729"/>
    </source>
</evidence>
<dbReference type="SMART" id="SM00636">
    <property type="entry name" value="Glyco_18"/>
    <property type="match status" value="1"/>
</dbReference>
<keyword evidence="2 7" id="KW-0732">Signal</keyword>
<comment type="similarity">
    <text evidence="1">Belongs to the glycosyl hydrolase 18 family. Chitinase class V subfamily.</text>
</comment>
<feature type="domain" description="GH18" evidence="8">
    <location>
        <begin position="28"/>
        <end position="373"/>
    </location>
</feature>
<dbReference type="PANTHER" id="PTHR11177">
    <property type="entry name" value="CHITINASE"/>
    <property type="match status" value="1"/>
</dbReference>
<keyword evidence="10" id="KW-1185">Reference proteome</keyword>
<evidence type="ECO:0000313" key="9">
    <source>
        <dbReference type="EMBL" id="KAJ9688912.1"/>
    </source>
</evidence>
<gene>
    <name evidence="9" type="ORF">PVL29_014526</name>
</gene>
<reference evidence="9 10" key="1">
    <citation type="journal article" date="2023" name="BMC Biotechnol.">
        <title>Vitis rotundifolia cv Carlos genome sequencing.</title>
        <authorList>
            <person name="Huff M."/>
            <person name="Hulse-Kemp A."/>
            <person name="Scheffler B."/>
            <person name="Youngblood R."/>
            <person name="Simpson S."/>
            <person name="Babiker E."/>
            <person name="Staton M."/>
        </authorList>
    </citation>
    <scope>NUCLEOTIDE SEQUENCE [LARGE SCALE GENOMIC DNA]</scope>
    <source>
        <tissue evidence="9">Leaf</tissue>
    </source>
</reference>
<name>A0AA39DNY6_VITRO</name>
<dbReference type="GO" id="GO:0005975">
    <property type="term" value="P:carbohydrate metabolic process"/>
    <property type="evidence" value="ECO:0007669"/>
    <property type="project" value="InterPro"/>
</dbReference>
<dbReference type="CDD" id="cd02879">
    <property type="entry name" value="GH18_plant_chitinase_class_V"/>
    <property type="match status" value="1"/>
</dbReference>
<comment type="caution">
    <text evidence="9">The sequence shown here is derived from an EMBL/GenBank/DDBJ whole genome shotgun (WGS) entry which is preliminary data.</text>
</comment>
<dbReference type="Proteomes" id="UP001168098">
    <property type="component" value="Unassembled WGS sequence"/>
</dbReference>
<evidence type="ECO:0000313" key="10">
    <source>
        <dbReference type="Proteomes" id="UP001168098"/>
    </source>
</evidence>
<evidence type="ECO:0000256" key="1">
    <source>
        <dbReference type="ARBA" id="ARBA00008682"/>
    </source>
</evidence>
<dbReference type="PROSITE" id="PS51910">
    <property type="entry name" value="GH18_2"/>
    <property type="match status" value="1"/>
</dbReference>
<dbReference type="InterPro" id="IPR001579">
    <property type="entry name" value="Glyco_hydro_18_chit_AS"/>
</dbReference>
<dbReference type="Gene3D" id="3.20.20.80">
    <property type="entry name" value="Glycosidases"/>
    <property type="match status" value="1"/>
</dbReference>
<keyword evidence="5 6" id="KW-0326">Glycosidase</keyword>
<feature type="signal peptide" evidence="7">
    <location>
        <begin position="1"/>
        <end position="25"/>
    </location>
</feature>
<dbReference type="GO" id="GO:0006032">
    <property type="term" value="P:chitin catabolic process"/>
    <property type="evidence" value="ECO:0007669"/>
    <property type="project" value="TreeGrafter"/>
</dbReference>
<dbReference type="InterPro" id="IPR011583">
    <property type="entry name" value="Chitinase_II/V-like_cat"/>
</dbReference>